<feature type="transmembrane region" description="Helical" evidence="6">
    <location>
        <begin position="21"/>
        <end position="41"/>
    </location>
</feature>
<feature type="transmembrane region" description="Helical" evidence="6">
    <location>
        <begin position="351"/>
        <end position="374"/>
    </location>
</feature>
<comment type="subcellular location">
    <subcellularLocation>
        <location evidence="1">Cell membrane</location>
        <topology evidence="1">Multi-pass membrane protein</topology>
    </subcellularLocation>
</comment>
<evidence type="ECO:0000259" key="7">
    <source>
        <dbReference type="PROSITE" id="PS50850"/>
    </source>
</evidence>
<feature type="transmembrane region" description="Helical" evidence="6">
    <location>
        <begin position="386"/>
        <end position="412"/>
    </location>
</feature>
<evidence type="ECO:0000256" key="4">
    <source>
        <dbReference type="ARBA" id="ARBA00022989"/>
    </source>
</evidence>
<feature type="transmembrane region" description="Helical" evidence="6">
    <location>
        <begin position="116"/>
        <end position="138"/>
    </location>
</feature>
<dbReference type="PANTHER" id="PTHR42718">
    <property type="entry name" value="MAJOR FACILITATOR SUPERFAMILY MULTIDRUG TRANSPORTER MFSC"/>
    <property type="match status" value="1"/>
</dbReference>
<feature type="domain" description="Major facilitator superfamily (MFS) profile" evidence="7">
    <location>
        <begin position="20"/>
        <end position="459"/>
    </location>
</feature>
<evidence type="ECO:0000256" key="1">
    <source>
        <dbReference type="ARBA" id="ARBA00004651"/>
    </source>
</evidence>
<organism evidence="8 9">
    <name type="scientific">Paenibacillus prosopidis</name>
    <dbReference type="NCBI Taxonomy" id="630520"/>
    <lineage>
        <taxon>Bacteria</taxon>
        <taxon>Bacillati</taxon>
        <taxon>Bacillota</taxon>
        <taxon>Bacilli</taxon>
        <taxon>Bacillales</taxon>
        <taxon>Paenibacillaceae</taxon>
        <taxon>Paenibacillus</taxon>
    </lineage>
</organism>
<dbReference type="Gene3D" id="1.20.1720.10">
    <property type="entry name" value="Multidrug resistance protein D"/>
    <property type="match status" value="1"/>
</dbReference>
<keyword evidence="4 6" id="KW-1133">Transmembrane helix</keyword>
<feature type="transmembrane region" description="Helical" evidence="6">
    <location>
        <begin position="432"/>
        <end position="453"/>
    </location>
</feature>
<dbReference type="InterPro" id="IPR011701">
    <property type="entry name" value="MFS"/>
</dbReference>
<evidence type="ECO:0000256" key="6">
    <source>
        <dbReference type="SAM" id="Phobius"/>
    </source>
</evidence>
<dbReference type="GO" id="GO:0005886">
    <property type="term" value="C:plasma membrane"/>
    <property type="evidence" value="ECO:0007669"/>
    <property type="project" value="UniProtKB-SubCell"/>
</dbReference>
<dbReference type="CDD" id="cd17321">
    <property type="entry name" value="MFS_MMR_MDR_like"/>
    <property type="match status" value="1"/>
</dbReference>
<dbReference type="InterPro" id="IPR036259">
    <property type="entry name" value="MFS_trans_sf"/>
</dbReference>
<feature type="transmembrane region" description="Helical" evidence="6">
    <location>
        <begin position="145"/>
        <end position="167"/>
    </location>
</feature>
<feature type="transmembrane region" description="Helical" evidence="6">
    <location>
        <begin position="228"/>
        <end position="245"/>
    </location>
</feature>
<dbReference type="PRINTS" id="PR01036">
    <property type="entry name" value="TCRTETB"/>
</dbReference>
<dbReference type="PANTHER" id="PTHR42718:SF9">
    <property type="entry name" value="MAJOR FACILITATOR SUPERFAMILY MULTIDRUG TRANSPORTER MFSC"/>
    <property type="match status" value="1"/>
</dbReference>
<gene>
    <name evidence="8" type="ORF">DFP97_102454</name>
</gene>
<dbReference type="PROSITE" id="PS50850">
    <property type="entry name" value="MFS"/>
    <property type="match status" value="1"/>
</dbReference>
<dbReference type="Proteomes" id="UP000252415">
    <property type="component" value="Unassembled WGS sequence"/>
</dbReference>
<sequence>MKMVESNTKPVLDSTEIKKSVPWIYFVIFFAVLNESVFNVSTPSIAKQFELDASGVSWVVTIFFIVFGMGMVIFGKLSDMYSVKKLITIGIVLYSLGSILGFVLQNWYIAVILSRAIQGAGGSAIPALVFVMVARFFTKEERGKMFGIITSTVSFAIGIGPVLGGYIAGSFHWAYLFLIPLPVLIAIPFFQKLLPKEERGAGTLDLIGAVLLGVAVSMVILFTTENHWLYLLTFIVALALFIVHIRRAKEPFVDPALFTNPLYRSALIIGFLIFGTVMSVMFVIPLMLSEIYGLNTENIGLIMFPGAISAVIFGRVAGNMTVKRGSHFVVYVGLALISVSLLLQSSSIGLWVWYIGVALIMMYIGFSFVQTALTESVTYILPVHQIGVGMGLFNMISTISGAVVTALVAKAMEKKLFDFPFHPFIADTNAYMYGNLFLILSLVVVGSTLLYLLTFGKKAPQPITEPITEPTTEPT</sequence>
<protein>
    <submittedName>
        <fullName evidence="8">DHA2 family metal-tetracycline-proton antiporter-like MFS transporter</fullName>
    </submittedName>
</protein>
<dbReference type="OrthoDB" id="2403626at2"/>
<feature type="transmembrane region" description="Helical" evidence="6">
    <location>
        <begin position="202"/>
        <end position="222"/>
    </location>
</feature>
<name>A0A368W766_9BACL</name>
<keyword evidence="9" id="KW-1185">Reference proteome</keyword>
<dbReference type="Gene3D" id="1.20.1250.20">
    <property type="entry name" value="MFS general substrate transporter like domains"/>
    <property type="match status" value="1"/>
</dbReference>
<dbReference type="GO" id="GO:0022857">
    <property type="term" value="F:transmembrane transporter activity"/>
    <property type="evidence" value="ECO:0007669"/>
    <property type="project" value="InterPro"/>
</dbReference>
<feature type="transmembrane region" description="Helical" evidence="6">
    <location>
        <begin position="328"/>
        <end position="345"/>
    </location>
</feature>
<feature type="transmembrane region" description="Helical" evidence="6">
    <location>
        <begin position="299"/>
        <end position="316"/>
    </location>
</feature>
<feature type="transmembrane region" description="Helical" evidence="6">
    <location>
        <begin position="86"/>
        <end position="110"/>
    </location>
</feature>
<accession>A0A368W766</accession>
<comment type="caution">
    <text evidence="8">The sequence shown here is derived from an EMBL/GenBank/DDBJ whole genome shotgun (WGS) entry which is preliminary data.</text>
</comment>
<evidence type="ECO:0000313" key="9">
    <source>
        <dbReference type="Proteomes" id="UP000252415"/>
    </source>
</evidence>
<dbReference type="AlphaFoldDB" id="A0A368W766"/>
<evidence type="ECO:0000256" key="5">
    <source>
        <dbReference type="ARBA" id="ARBA00023136"/>
    </source>
</evidence>
<keyword evidence="2" id="KW-0813">Transport</keyword>
<evidence type="ECO:0000313" key="8">
    <source>
        <dbReference type="EMBL" id="RCW51258.1"/>
    </source>
</evidence>
<dbReference type="RefSeq" id="WP_114378744.1">
    <property type="nucleotide sequence ID" value="NZ_QPJD01000002.1"/>
</dbReference>
<dbReference type="Pfam" id="PF07690">
    <property type="entry name" value="MFS_1"/>
    <property type="match status" value="1"/>
</dbReference>
<feature type="transmembrane region" description="Helical" evidence="6">
    <location>
        <begin position="173"/>
        <end position="190"/>
    </location>
</feature>
<feature type="transmembrane region" description="Helical" evidence="6">
    <location>
        <begin position="53"/>
        <end position="74"/>
    </location>
</feature>
<feature type="transmembrane region" description="Helical" evidence="6">
    <location>
        <begin position="266"/>
        <end position="287"/>
    </location>
</feature>
<keyword evidence="5 6" id="KW-0472">Membrane</keyword>
<proteinExistence type="predicted"/>
<keyword evidence="3 6" id="KW-0812">Transmembrane</keyword>
<evidence type="ECO:0000256" key="2">
    <source>
        <dbReference type="ARBA" id="ARBA00022448"/>
    </source>
</evidence>
<dbReference type="InterPro" id="IPR020846">
    <property type="entry name" value="MFS_dom"/>
</dbReference>
<reference evidence="8 9" key="1">
    <citation type="submission" date="2018-07" db="EMBL/GenBank/DDBJ databases">
        <title>Genomic Encyclopedia of Type Strains, Phase III (KMG-III): the genomes of soil and plant-associated and newly described type strains.</title>
        <authorList>
            <person name="Whitman W."/>
        </authorList>
    </citation>
    <scope>NUCLEOTIDE SEQUENCE [LARGE SCALE GENOMIC DNA]</scope>
    <source>
        <strain evidence="8 9">CECT 7506</strain>
    </source>
</reference>
<dbReference type="SUPFAM" id="SSF103473">
    <property type="entry name" value="MFS general substrate transporter"/>
    <property type="match status" value="1"/>
</dbReference>
<dbReference type="EMBL" id="QPJD01000002">
    <property type="protein sequence ID" value="RCW51258.1"/>
    <property type="molecule type" value="Genomic_DNA"/>
</dbReference>
<evidence type="ECO:0000256" key="3">
    <source>
        <dbReference type="ARBA" id="ARBA00022692"/>
    </source>
</evidence>